<dbReference type="PANTHER" id="PTHR11060:SF0">
    <property type="entry name" value="PROTEIN MEMO1"/>
    <property type="match status" value="1"/>
</dbReference>
<evidence type="ECO:0000313" key="2">
    <source>
        <dbReference type="EMBL" id="HGF34716.1"/>
    </source>
</evidence>
<dbReference type="InterPro" id="IPR002737">
    <property type="entry name" value="MEMO1_fam"/>
</dbReference>
<gene>
    <name evidence="2" type="primary">amrB</name>
    <name evidence="2" type="ORF">ENW96_10065</name>
</gene>
<comment type="similarity">
    <text evidence="1">Belongs to the MEMO1 family.</text>
</comment>
<reference evidence="2" key="1">
    <citation type="journal article" date="2020" name="mSystems">
        <title>Genome- and Community-Level Interaction Insights into Carbon Utilization and Element Cycling Functions of Hydrothermarchaeota in Hydrothermal Sediment.</title>
        <authorList>
            <person name="Zhou Z."/>
            <person name="Liu Y."/>
            <person name="Xu W."/>
            <person name="Pan J."/>
            <person name="Luo Z.H."/>
            <person name="Li M."/>
        </authorList>
    </citation>
    <scope>NUCLEOTIDE SEQUENCE [LARGE SCALE GENOMIC DNA]</scope>
    <source>
        <strain evidence="2">SpSt-897</strain>
    </source>
</reference>
<dbReference type="Pfam" id="PF01875">
    <property type="entry name" value="Memo"/>
    <property type="match status" value="1"/>
</dbReference>
<dbReference type="Gene3D" id="3.40.830.10">
    <property type="entry name" value="LigB-like"/>
    <property type="match status" value="1"/>
</dbReference>
<dbReference type="PANTHER" id="PTHR11060">
    <property type="entry name" value="PROTEIN MEMO1"/>
    <property type="match status" value="1"/>
</dbReference>
<accession>A0A7C3UYM2</accession>
<evidence type="ECO:0000256" key="1">
    <source>
        <dbReference type="ARBA" id="ARBA00006315"/>
    </source>
</evidence>
<organism evidence="2">
    <name type="scientific">Desulfobacca acetoxidans</name>
    <dbReference type="NCBI Taxonomy" id="60893"/>
    <lineage>
        <taxon>Bacteria</taxon>
        <taxon>Pseudomonadati</taxon>
        <taxon>Thermodesulfobacteriota</taxon>
        <taxon>Desulfobaccia</taxon>
        <taxon>Desulfobaccales</taxon>
        <taxon>Desulfobaccaceae</taxon>
        <taxon>Desulfobacca</taxon>
    </lineage>
</organism>
<dbReference type="NCBIfam" id="TIGR04336">
    <property type="entry name" value="AmmeMemoSam_B"/>
    <property type="match status" value="1"/>
</dbReference>
<dbReference type="EMBL" id="DTMF01000250">
    <property type="protein sequence ID" value="HGF34716.1"/>
    <property type="molecule type" value="Genomic_DNA"/>
</dbReference>
<comment type="caution">
    <text evidence="2">The sequence shown here is derived from an EMBL/GenBank/DDBJ whole genome shotgun (WGS) entry which is preliminary data.</text>
</comment>
<proteinExistence type="inferred from homology"/>
<dbReference type="AlphaFoldDB" id="A0A7C3UYM2"/>
<sequence>MGVRQRMLPAGWYPASKNGCISEIESFIAGVKPLPAGSKVYGGMIPHAGWYFSGKLAARVFHLNALALAAQPQVVCIFGGHLGGSSPPLLVAEEAWETPLGEMPLATEFYQPLSAKITLRPEPPGDNTIEVNLPFIKYFFPQSRVLAVRSPQSDTALKLGNAVAEVARELDKTILFFGSADLTHYGPNYGWAPKGYGAEAVKWVKEVNDKRFLEAVLRLDARAALDAANQDQSSCSAGAPAAAMTGARNLGATKGLLVDYYTSYDVMPGDSFVGYGGVVWAG</sequence>
<protein>
    <submittedName>
        <fullName evidence="2">AmmeMemoRadiSam system protein B</fullName>
    </submittedName>
</protein>
<dbReference type="CDD" id="cd07361">
    <property type="entry name" value="MEMO_like"/>
    <property type="match status" value="1"/>
</dbReference>
<name>A0A7C3UYM2_9BACT</name>
<dbReference type="SUPFAM" id="SSF53213">
    <property type="entry name" value="LigB-like"/>
    <property type="match status" value="1"/>
</dbReference>